<keyword evidence="2" id="KW-0547">Nucleotide-binding</keyword>
<reference evidence="8" key="1">
    <citation type="journal article" date="2019" name="Int. J. Syst. Evol. Microbiol.">
        <title>The Global Catalogue of Microorganisms (GCM) 10K type strain sequencing project: providing services to taxonomists for standard genome sequencing and annotation.</title>
        <authorList>
            <consortium name="The Broad Institute Genomics Platform"/>
            <consortium name="The Broad Institute Genome Sequencing Center for Infectious Disease"/>
            <person name="Wu L."/>
            <person name="Ma J."/>
        </authorList>
    </citation>
    <scope>NUCLEOTIDE SEQUENCE [LARGE SCALE GENOMIC DNA]</scope>
    <source>
        <strain evidence="8">KCTC 42082</strain>
    </source>
</reference>
<dbReference type="EMBL" id="BMZM01000001">
    <property type="protein sequence ID" value="GHC18838.1"/>
    <property type="molecule type" value="Genomic_DNA"/>
</dbReference>
<evidence type="ECO:0000256" key="3">
    <source>
        <dbReference type="ARBA" id="ARBA00022777"/>
    </source>
</evidence>
<protein>
    <submittedName>
        <fullName evidence="7">Protein kinase</fullName>
    </submittedName>
</protein>
<dbReference type="Pfam" id="PF00069">
    <property type="entry name" value="Pkinase"/>
    <property type="match status" value="1"/>
</dbReference>
<accession>A0ABQ3FD23</accession>
<evidence type="ECO:0000256" key="2">
    <source>
        <dbReference type="ARBA" id="ARBA00022741"/>
    </source>
</evidence>
<dbReference type="InterPro" id="IPR036457">
    <property type="entry name" value="PPM-type-like_dom_sf"/>
</dbReference>
<dbReference type="Gene3D" id="3.60.40.10">
    <property type="entry name" value="PPM-type phosphatase domain"/>
    <property type="match status" value="1"/>
</dbReference>
<keyword evidence="4" id="KW-0067">ATP-binding</keyword>
<evidence type="ECO:0000256" key="1">
    <source>
        <dbReference type="ARBA" id="ARBA00022679"/>
    </source>
</evidence>
<keyword evidence="5" id="KW-0812">Transmembrane</keyword>
<dbReference type="Gene3D" id="1.10.510.10">
    <property type="entry name" value="Transferase(Phosphotransferase) domain 1"/>
    <property type="match status" value="1"/>
</dbReference>
<evidence type="ECO:0000259" key="6">
    <source>
        <dbReference type="PROSITE" id="PS50011"/>
    </source>
</evidence>
<evidence type="ECO:0000256" key="4">
    <source>
        <dbReference type="ARBA" id="ARBA00022840"/>
    </source>
</evidence>
<keyword evidence="5" id="KW-1133">Transmembrane helix</keyword>
<organism evidence="7 8">
    <name type="scientific">Kushneria pakistanensis</name>
    <dbReference type="NCBI Taxonomy" id="1508770"/>
    <lineage>
        <taxon>Bacteria</taxon>
        <taxon>Pseudomonadati</taxon>
        <taxon>Pseudomonadota</taxon>
        <taxon>Gammaproteobacteria</taxon>
        <taxon>Oceanospirillales</taxon>
        <taxon>Halomonadaceae</taxon>
        <taxon>Kushneria</taxon>
    </lineage>
</organism>
<dbReference type="CDD" id="cd14014">
    <property type="entry name" value="STKc_PknB_like"/>
    <property type="match status" value="1"/>
</dbReference>
<dbReference type="GO" id="GO:0016301">
    <property type="term" value="F:kinase activity"/>
    <property type="evidence" value="ECO:0007669"/>
    <property type="project" value="UniProtKB-KW"/>
</dbReference>
<feature type="domain" description="Protein kinase" evidence="6">
    <location>
        <begin position="281"/>
        <end position="542"/>
    </location>
</feature>
<dbReference type="PANTHER" id="PTHR43289:SF6">
    <property type="entry name" value="SERINE_THREONINE-PROTEIN KINASE NEKL-3"/>
    <property type="match status" value="1"/>
</dbReference>
<evidence type="ECO:0000313" key="8">
    <source>
        <dbReference type="Proteomes" id="UP000604243"/>
    </source>
</evidence>
<dbReference type="PANTHER" id="PTHR43289">
    <property type="entry name" value="MITOGEN-ACTIVATED PROTEIN KINASE KINASE KINASE 20-RELATED"/>
    <property type="match status" value="1"/>
</dbReference>
<keyword evidence="8" id="KW-1185">Reference proteome</keyword>
<name>A0ABQ3FD23_9GAMM</name>
<keyword evidence="1" id="KW-0808">Transferase</keyword>
<proteinExistence type="predicted"/>
<keyword evidence="5" id="KW-0472">Membrane</keyword>
<keyword evidence="3 7" id="KW-0418">Kinase</keyword>
<evidence type="ECO:0000313" key="7">
    <source>
        <dbReference type="EMBL" id="GHC18838.1"/>
    </source>
</evidence>
<feature type="transmembrane region" description="Helical" evidence="5">
    <location>
        <begin position="575"/>
        <end position="593"/>
    </location>
</feature>
<comment type="caution">
    <text evidence="7">The sequence shown here is derived from an EMBL/GenBank/DDBJ whole genome shotgun (WGS) entry which is preliminary data.</text>
</comment>
<dbReference type="PROSITE" id="PS50011">
    <property type="entry name" value="PROTEIN_KINASE_DOM"/>
    <property type="match status" value="1"/>
</dbReference>
<sequence length="594" mass="66638">MSRKKDASDVQSGLSLSFGHAFVAPDQRRHRSSMAVQIPDNPRQLEIKGACAIIADSTWRNAIARQAGDISVRGFLADYYSTPDHWDIKTSATRVLRALNGWCYSQSRYVQGGSYISSLSAIIFRGRESFLFHMGDTLVFRLRGAEFEQISRDHVTDLGGYRYPSRALGMDNNVDIDHMNLSLKTGDVFLFTSQAVRGTLTPTDYMHAIRQQASDLDGACERLAGIARERAGARGYGAEAFCFQLVRVDSLPAQDMGPPVQLPGQLPIPAELEIGDRIDGLLIESIISRTARAHVYGVRDEASLRRMVMKTPSPALSSRNPYLEHFLLQQWIGERVRSSFVVRIVAPPRPRRHLYYLMRPIEGQPLDHWLEQHPEACIEQRLDIARQLARAVHALHRRDILHQAIRPENIMIDQHEQVVLIDFGACARRLDDDNNAALALARDAGLGMHSAPEYALGLGVSRRSDQYSLASTIYWLLTGAMPYDMAPDMLEDEQGLSLLTYRRARDINPQVPAILDNALQRALSPCRALRFRRLSELIHALRHAMTFADADEEDESSPLPEKTLDAPSRHKALRLWQGIAATLLLSLVAVMLIK</sequence>
<dbReference type="SMART" id="SM00220">
    <property type="entry name" value="S_TKc"/>
    <property type="match status" value="1"/>
</dbReference>
<dbReference type="InterPro" id="IPR011009">
    <property type="entry name" value="Kinase-like_dom_sf"/>
</dbReference>
<dbReference type="SUPFAM" id="SSF81606">
    <property type="entry name" value="PP2C-like"/>
    <property type="match status" value="1"/>
</dbReference>
<dbReference type="InterPro" id="IPR000719">
    <property type="entry name" value="Prot_kinase_dom"/>
</dbReference>
<evidence type="ECO:0000256" key="5">
    <source>
        <dbReference type="SAM" id="Phobius"/>
    </source>
</evidence>
<dbReference type="SUPFAM" id="SSF56112">
    <property type="entry name" value="Protein kinase-like (PK-like)"/>
    <property type="match status" value="1"/>
</dbReference>
<gene>
    <name evidence="7" type="ORF">GCM10010082_07850</name>
</gene>
<dbReference type="Proteomes" id="UP000604243">
    <property type="component" value="Unassembled WGS sequence"/>
</dbReference>